<organism evidence="2 3">
    <name type="scientific">Spirosoma radiotolerans</name>
    <dbReference type="NCBI Taxonomy" id="1379870"/>
    <lineage>
        <taxon>Bacteria</taxon>
        <taxon>Pseudomonadati</taxon>
        <taxon>Bacteroidota</taxon>
        <taxon>Cytophagia</taxon>
        <taxon>Cytophagales</taxon>
        <taxon>Cytophagaceae</taxon>
        <taxon>Spirosoma</taxon>
    </lineage>
</organism>
<evidence type="ECO:0000313" key="3">
    <source>
        <dbReference type="Proteomes" id="UP000033054"/>
    </source>
</evidence>
<feature type="transmembrane region" description="Helical" evidence="1">
    <location>
        <begin position="25"/>
        <end position="45"/>
    </location>
</feature>
<dbReference type="OrthoDB" id="1523880at2"/>
<dbReference type="KEGG" id="srd:SD10_17745"/>
<gene>
    <name evidence="2" type="ORF">SD10_17745</name>
</gene>
<name>A0A0E3ZXK6_9BACT</name>
<keyword evidence="3" id="KW-1185">Reference proteome</keyword>
<feature type="transmembrane region" description="Helical" evidence="1">
    <location>
        <begin position="191"/>
        <end position="211"/>
    </location>
</feature>
<sequence length="278" mass="31603">MNQTFSVSRFGRLLRTYFTDNRGQLLANLGLLVSALFVACVFAYQGSPAAVDRQRNLLFFLVVWPCWYVFTVQQTAVLNQKERAITYLMQPASQVEKMALIWLISGLGFVVVYLSAFGVLDAIGISIVNNRHWTPEQVALIRMQGGLHALQSIFSEKNMDSVPTQLWVFTALLHSFTLSFALFIRRYTMPLVVIIAFALLIFGFLANNYFLQVLTDSGSIRSNTPFSDAIAQSPTDQYHYRKIRMTQPIGNQISYAVGSMVVVFLYIMAYFRLKEREV</sequence>
<feature type="transmembrane region" description="Helical" evidence="1">
    <location>
        <begin position="57"/>
        <end position="78"/>
    </location>
</feature>
<keyword evidence="1" id="KW-0472">Membrane</keyword>
<feature type="transmembrane region" description="Helical" evidence="1">
    <location>
        <begin position="253"/>
        <end position="273"/>
    </location>
</feature>
<reference evidence="2 3" key="1">
    <citation type="journal article" date="2014" name="Curr. Microbiol.">
        <title>Spirosoma radiotolerans sp. nov., a gamma-radiation-resistant bacterium isolated from gamma ray-irradiated soil.</title>
        <authorList>
            <person name="Lee J.J."/>
            <person name="Srinivasan S."/>
            <person name="Lim S."/>
            <person name="Joe M."/>
            <person name="Im S."/>
            <person name="Bae S.I."/>
            <person name="Park K.R."/>
            <person name="Han J.H."/>
            <person name="Park S.H."/>
            <person name="Joo B.M."/>
            <person name="Park S.J."/>
            <person name="Kim M.K."/>
        </authorList>
    </citation>
    <scope>NUCLEOTIDE SEQUENCE [LARGE SCALE GENOMIC DNA]</scope>
    <source>
        <strain evidence="2 3">DG5A</strain>
    </source>
</reference>
<feature type="transmembrane region" description="Helical" evidence="1">
    <location>
        <begin position="99"/>
        <end position="120"/>
    </location>
</feature>
<dbReference type="PATRIC" id="fig|1379870.5.peg.3843"/>
<dbReference type="RefSeq" id="WP_046575560.1">
    <property type="nucleotide sequence ID" value="NZ_CP010429.1"/>
</dbReference>
<evidence type="ECO:0000256" key="1">
    <source>
        <dbReference type="SAM" id="Phobius"/>
    </source>
</evidence>
<dbReference type="Proteomes" id="UP000033054">
    <property type="component" value="Chromosome"/>
</dbReference>
<accession>A0A0E3ZXK6</accession>
<dbReference type="HOGENOM" id="CLU_1045486_0_0_10"/>
<dbReference type="STRING" id="1379870.SD10_17745"/>
<protein>
    <submittedName>
        <fullName evidence="2">Uncharacterized protein</fullName>
    </submittedName>
</protein>
<dbReference type="EMBL" id="CP010429">
    <property type="protein sequence ID" value="AKD56475.1"/>
    <property type="molecule type" value="Genomic_DNA"/>
</dbReference>
<dbReference type="AlphaFoldDB" id="A0A0E3ZXK6"/>
<proteinExistence type="predicted"/>
<keyword evidence="1" id="KW-0812">Transmembrane</keyword>
<feature type="transmembrane region" description="Helical" evidence="1">
    <location>
        <begin position="166"/>
        <end position="184"/>
    </location>
</feature>
<keyword evidence="1" id="KW-1133">Transmembrane helix</keyword>
<evidence type="ECO:0000313" key="2">
    <source>
        <dbReference type="EMBL" id="AKD56475.1"/>
    </source>
</evidence>